<comment type="caution">
    <text evidence="2">The sequence shown here is derived from an EMBL/GenBank/DDBJ whole genome shotgun (WGS) entry which is preliminary data.</text>
</comment>
<keyword evidence="1" id="KW-0732">Signal</keyword>
<dbReference type="OrthoDB" id="1411114at2"/>
<evidence type="ECO:0000256" key="1">
    <source>
        <dbReference type="SAM" id="SignalP"/>
    </source>
</evidence>
<feature type="signal peptide" evidence="1">
    <location>
        <begin position="1"/>
        <end position="18"/>
    </location>
</feature>
<dbReference type="EMBL" id="QEHR01000006">
    <property type="protein sequence ID" value="PVW14217.1"/>
    <property type="molecule type" value="Genomic_DNA"/>
</dbReference>
<protein>
    <recommendedName>
        <fullName evidence="4">Outer membrane protein beta-barrel domain-containing protein</fullName>
    </recommendedName>
</protein>
<gene>
    <name evidence="2" type="ORF">DDV96_10435</name>
</gene>
<accession>A0A2U0HZE4</accession>
<sequence length="289" mass="32495">MKRLLLLACLLTTIAVSAQQQYTVDGNTYTLQKEIEGPLTLLWNTIDNEYRYFLQKGNTITELKNTKVNGSYQEEYKEVLQQQTQNASLAVDGVNLTLPSLREFVISYNKKVDPSFTFEEKSIQLQTRLGAYVGVSNNVYYINPNNTILPSFGVDLELTDEVKLKRHALVFRFKQLLKNSDYDFSNSEISLNYRFKFIKSSAIDVFANVKVVAYSHASRDIIYTDSNGQEERITGSGGELQTPGAFGLGADIALGNGFLTLSYNDIVAIGLESNDEFPVDFTVGYKFNL</sequence>
<dbReference type="AlphaFoldDB" id="A0A2U0HZE4"/>
<feature type="chain" id="PRO_5015396056" description="Outer membrane protein beta-barrel domain-containing protein" evidence="1">
    <location>
        <begin position="19"/>
        <end position="289"/>
    </location>
</feature>
<proteinExistence type="predicted"/>
<reference evidence="2 3" key="1">
    <citation type="submission" date="2018-04" db="EMBL/GenBank/DDBJ databases">
        <title>Marixanthomonas spongiae HN-E44 sp. nov., isolated from a marine sponge.</title>
        <authorList>
            <person name="Luo L."/>
            <person name="Zhuang L."/>
        </authorList>
    </citation>
    <scope>NUCLEOTIDE SEQUENCE [LARGE SCALE GENOMIC DNA]</scope>
    <source>
        <strain evidence="2 3">HN-E44</strain>
    </source>
</reference>
<evidence type="ECO:0008006" key="4">
    <source>
        <dbReference type="Google" id="ProtNLM"/>
    </source>
</evidence>
<dbReference type="RefSeq" id="WP_116694707.1">
    <property type="nucleotide sequence ID" value="NZ_QEHR01000006.1"/>
</dbReference>
<name>A0A2U0HZE4_9FLAO</name>
<dbReference type="Proteomes" id="UP000245962">
    <property type="component" value="Unassembled WGS sequence"/>
</dbReference>
<evidence type="ECO:0000313" key="2">
    <source>
        <dbReference type="EMBL" id="PVW14217.1"/>
    </source>
</evidence>
<keyword evidence="3" id="KW-1185">Reference proteome</keyword>
<evidence type="ECO:0000313" key="3">
    <source>
        <dbReference type="Proteomes" id="UP000245962"/>
    </source>
</evidence>
<organism evidence="2 3">
    <name type="scientific">Marixanthomonas spongiae</name>
    <dbReference type="NCBI Taxonomy" id="2174845"/>
    <lineage>
        <taxon>Bacteria</taxon>
        <taxon>Pseudomonadati</taxon>
        <taxon>Bacteroidota</taxon>
        <taxon>Flavobacteriia</taxon>
        <taxon>Flavobacteriales</taxon>
        <taxon>Flavobacteriaceae</taxon>
        <taxon>Marixanthomonas</taxon>
    </lineage>
</organism>